<dbReference type="PANTHER" id="PTHR43390:SF1">
    <property type="entry name" value="CHLOROPLAST PROCESSING PEPTIDASE"/>
    <property type="match status" value="1"/>
</dbReference>
<dbReference type="InterPro" id="IPR019533">
    <property type="entry name" value="Peptidase_S26"/>
</dbReference>
<dbReference type="KEGG" id="nli:G3M70_14135"/>
<gene>
    <name evidence="9" type="primary">lepB</name>
    <name evidence="9" type="ORF">G3M70_14135</name>
</gene>
<dbReference type="InterPro" id="IPR019757">
    <property type="entry name" value="Pept_S26A_signal_pept_1_Lys-AS"/>
</dbReference>
<dbReference type="GO" id="GO:0016020">
    <property type="term" value="C:membrane"/>
    <property type="evidence" value="ECO:0007669"/>
    <property type="project" value="UniProtKB-SubCell"/>
</dbReference>
<feature type="domain" description="Peptidase S26" evidence="8">
    <location>
        <begin position="3"/>
        <end position="161"/>
    </location>
</feature>
<evidence type="ECO:0000256" key="5">
    <source>
        <dbReference type="ARBA" id="ARBA00022801"/>
    </source>
</evidence>
<feature type="active site" evidence="6">
    <location>
        <position position="75"/>
    </location>
</feature>
<evidence type="ECO:0000256" key="6">
    <source>
        <dbReference type="PIRSR" id="PIRSR600223-1"/>
    </source>
</evidence>
<evidence type="ECO:0000313" key="9">
    <source>
        <dbReference type="EMBL" id="QPJ62950.1"/>
    </source>
</evidence>
<reference evidence="9 10" key="1">
    <citation type="submission" date="2020-02" db="EMBL/GenBank/DDBJ databases">
        <title>Genomic and physiological characterization of two novel Nitrospinaceae genera.</title>
        <authorList>
            <person name="Mueller A.J."/>
            <person name="Jung M.-Y."/>
            <person name="Strachan C.R."/>
            <person name="Herbold C.W."/>
            <person name="Kirkegaard R.H."/>
            <person name="Daims H."/>
        </authorList>
    </citation>
    <scope>NUCLEOTIDE SEQUENCE [LARGE SCALE GENOMIC DNA]</scope>
    <source>
        <strain evidence="9">EB</strain>
    </source>
</reference>
<dbReference type="GO" id="GO:0006465">
    <property type="term" value="P:signal peptide processing"/>
    <property type="evidence" value="ECO:0007669"/>
    <property type="project" value="InterPro"/>
</dbReference>
<dbReference type="SUPFAM" id="SSF51306">
    <property type="entry name" value="LexA/Signal peptidase"/>
    <property type="match status" value="1"/>
</dbReference>
<comment type="similarity">
    <text evidence="2 7">Belongs to the peptidase S26 family.</text>
</comment>
<comment type="subcellular location">
    <subcellularLocation>
        <location evidence="7">Membrane</location>
        <topology evidence="7">Single-pass type II membrane protein</topology>
    </subcellularLocation>
</comment>
<dbReference type="PROSITE" id="PS00761">
    <property type="entry name" value="SPASE_I_3"/>
    <property type="match status" value="1"/>
</dbReference>
<dbReference type="GO" id="GO:0004252">
    <property type="term" value="F:serine-type endopeptidase activity"/>
    <property type="evidence" value="ECO:0007669"/>
    <property type="project" value="InterPro"/>
</dbReference>
<keyword evidence="5 7" id="KW-0378">Hydrolase</keyword>
<dbReference type="PRINTS" id="PR00727">
    <property type="entry name" value="LEADERPTASE"/>
</dbReference>
<dbReference type="PROSITE" id="PS00760">
    <property type="entry name" value="SPASE_I_2"/>
    <property type="match status" value="1"/>
</dbReference>
<dbReference type="EMBL" id="CP048685">
    <property type="protein sequence ID" value="QPJ62950.1"/>
    <property type="molecule type" value="Genomic_DNA"/>
</dbReference>
<keyword evidence="7" id="KW-0645">Protease</keyword>
<dbReference type="GO" id="GO:0009003">
    <property type="term" value="F:signal peptidase activity"/>
    <property type="evidence" value="ECO:0007669"/>
    <property type="project" value="UniProtKB-EC"/>
</dbReference>
<proteinExistence type="inferred from homology"/>
<accession>A0A7T0BXU2</accession>
<evidence type="ECO:0000256" key="2">
    <source>
        <dbReference type="ARBA" id="ARBA00009370"/>
    </source>
</evidence>
<dbReference type="NCBIfam" id="TIGR02227">
    <property type="entry name" value="sigpep_I_bact"/>
    <property type="match status" value="1"/>
</dbReference>
<feature type="active site" evidence="6">
    <location>
        <position position="32"/>
    </location>
</feature>
<evidence type="ECO:0000256" key="4">
    <source>
        <dbReference type="ARBA" id="ARBA00019232"/>
    </source>
</evidence>
<dbReference type="CDD" id="cd06530">
    <property type="entry name" value="S26_SPase_I"/>
    <property type="match status" value="1"/>
</dbReference>
<dbReference type="Proteomes" id="UP000594688">
    <property type="component" value="Chromosome"/>
</dbReference>
<sequence>MKKFFASLLLVFTALLLFRNFGYQFYKIPAGSMQPALLIGDVIAANKWVYRFEEPSRGDLILFDYPKDESQVYVKRLIGLPGETIEIKNHRVYINGSLLEEPYARGQEKIKRKATEDKRDPFGPVTIPQASYFVLGDNRLESEDSRHFGFVRREKVFAKADRIVGSTDGNGNKRTERIWKAFPEMTFIKQ</sequence>
<dbReference type="InterPro" id="IPR019758">
    <property type="entry name" value="Pept_S26A_signal_pept_1_CS"/>
</dbReference>
<dbReference type="AlphaFoldDB" id="A0A7T0BXU2"/>
<dbReference type="Pfam" id="PF10502">
    <property type="entry name" value="Peptidase_S26"/>
    <property type="match status" value="1"/>
</dbReference>
<evidence type="ECO:0000256" key="3">
    <source>
        <dbReference type="ARBA" id="ARBA00013208"/>
    </source>
</evidence>
<dbReference type="EC" id="3.4.21.89" evidence="3 7"/>
<dbReference type="InterPro" id="IPR000223">
    <property type="entry name" value="Pept_S26A_signal_pept_1"/>
</dbReference>
<evidence type="ECO:0000256" key="7">
    <source>
        <dbReference type="RuleBase" id="RU362042"/>
    </source>
</evidence>
<dbReference type="PANTHER" id="PTHR43390">
    <property type="entry name" value="SIGNAL PEPTIDASE I"/>
    <property type="match status" value="1"/>
</dbReference>
<comment type="catalytic activity">
    <reaction evidence="1 7">
        <text>Cleavage of hydrophobic, N-terminal signal or leader sequences from secreted and periplasmic proteins.</text>
        <dbReference type="EC" id="3.4.21.89"/>
    </reaction>
</comment>
<evidence type="ECO:0000259" key="8">
    <source>
        <dbReference type="Pfam" id="PF10502"/>
    </source>
</evidence>
<dbReference type="Gene3D" id="2.10.109.10">
    <property type="entry name" value="Umud Fragment, subunit A"/>
    <property type="match status" value="1"/>
</dbReference>
<evidence type="ECO:0000313" key="10">
    <source>
        <dbReference type="Proteomes" id="UP000594688"/>
    </source>
</evidence>
<dbReference type="InterPro" id="IPR036286">
    <property type="entry name" value="LexA/Signal_pep-like_sf"/>
</dbReference>
<evidence type="ECO:0000256" key="1">
    <source>
        <dbReference type="ARBA" id="ARBA00000677"/>
    </source>
</evidence>
<organism evidence="9 10">
    <name type="scientific">Candidatus Nitronauta litoralis</name>
    <dbReference type="NCBI Taxonomy" id="2705533"/>
    <lineage>
        <taxon>Bacteria</taxon>
        <taxon>Pseudomonadati</taxon>
        <taxon>Nitrospinota/Tectimicrobiota group</taxon>
        <taxon>Nitrospinota</taxon>
        <taxon>Nitrospinia</taxon>
        <taxon>Nitrospinales</taxon>
        <taxon>Nitrospinaceae</taxon>
        <taxon>Candidatus Nitronauta</taxon>
    </lineage>
</organism>
<protein>
    <recommendedName>
        <fullName evidence="4 7">Signal peptidase I</fullName>
        <ecNumber evidence="3 7">3.4.21.89</ecNumber>
    </recommendedName>
</protein>
<name>A0A7T0BXU2_9BACT</name>